<evidence type="ECO:0000256" key="1">
    <source>
        <dbReference type="SAM" id="Coils"/>
    </source>
</evidence>
<evidence type="ECO:0000313" key="3">
    <source>
        <dbReference type="EMBL" id="KAJ1088352.1"/>
    </source>
</evidence>
<keyword evidence="1" id="KW-0175">Coiled coil</keyword>
<dbReference type="AlphaFoldDB" id="A0AAV7LDD6"/>
<protein>
    <submittedName>
        <fullName evidence="3">Uncharacterized protein</fullName>
    </submittedName>
</protein>
<feature type="region of interest" description="Disordered" evidence="2">
    <location>
        <begin position="1"/>
        <end position="44"/>
    </location>
</feature>
<dbReference type="EMBL" id="JANPWB010000015">
    <property type="protein sequence ID" value="KAJ1088352.1"/>
    <property type="molecule type" value="Genomic_DNA"/>
</dbReference>
<feature type="coiled-coil region" evidence="1">
    <location>
        <begin position="92"/>
        <end position="140"/>
    </location>
</feature>
<feature type="compositionally biased region" description="Gly residues" evidence="2">
    <location>
        <begin position="1"/>
        <end position="11"/>
    </location>
</feature>
<evidence type="ECO:0000313" key="4">
    <source>
        <dbReference type="Proteomes" id="UP001066276"/>
    </source>
</evidence>
<proteinExistence type="predicted"/>
<dbReference type="Proteomes" id="UP001066276">
    <property type="component" value="Chromosome 11"/>
</dbReference>
<sequence length="185" mass="19942">MLPVRAGGGRGLPATARRRTDGPSASSDPKRYACRGSSPASKSVAVESPQAVPVTSPSLSSSLEVLILSISEDVKKGFANSEVNQGEIREVCAILERKIDGVMERTQALEEAMGGMKEELAQHKGEIDTLKGSEQALKNRVEHLENYSRRNNLKLLKVPEGIEGNDLKAFVVSLIKSAVDLEETE</sequence>
<gene>
    <name evidence="3" type="ORF">NDU88_001509</name>
</gene>
<reference evidence="3" key="1">
    <citation type="journal article" date="2022" name="bioRxiv">
        <title>Sequencing and chromosome-scale assembly of the giantPleurodeles waltlgenome.</title>
        <authorList>
            <person name="Brown T."/>
            <person name="Elewa A."/>
            <person name="Iarovenko S."/>
            <person name="Subramanian E."/>
            <person name="Araus A.J."/>
            <person name="Petzold A."/>
            <person name="Susuki M."/>
            <person name="Suzuki K.-i.T."/>
            <person name="Hayashi T."/>
            <person name="Toyoda A."/>
            <person name="Oliveira C."/>
            <person name="Osipova E."/>
            <person name="Leigh N.D."/>
            <person name="Simon A."/>
            <person name="Yun M.H."/>
        </authorList>
    </citation>
    <scope>NUCLEOTIDE SEQUENCE</scope>
    <source>
        <strain evidence="3">20211129_DDA</strain>
        <tissue evidence="3">Liver</tissue>
    </source>
</reference>
<evidence type="ECO:0000256" key="2">
    <source>
        <dbReference type="SAM" id="MobiDB-lite"/>
    </source>
</evidence>
<comment type="caution">
    <text evidence="3">The sequence shown here is derived from an EMBL/GenBank/DDBJ whole genome shotgun (WGS) entry which is preliminary data.</text>
</comment>
<accession>A0AAV7LDD6</accession>
<name>A0AAV7LDD6_PLEWA</name>
<keyword evidence="4" id="KW-1185">Reference proteome</keyword>
<organism evidence="3 4">
    <name type="scientific">Pleurodeles waltl</name>
    <name type="common">Iberian ribbed newt</name>
    <dbReference type="NCBI Taxonomy" id="8319"/>
    <lineage>
        <taxon>Eukaryota</taxon>
        <taxon>Metazoa</taxon>
        <taxon>Chordata</taxon>
        <taxon>Craniata</taxon>
        <taxon>Vertebrata</taxon>
        <taxon>Euteleostomi</taxon>
        <taxon>Amphibia</taxon>
        <taxon>Batrachia</taxon>
        <taxon>Caudata</taxon>
        <taxon>Salamandroidea</taxon>
        <taxon>Salamandridae</taxon>
        <taxon>Pleurodelinae</taxon>
        <taxon>Pleurodeles</taxon>
    </lineage>
</organism>